<keyword evidence="13" id="KW-1185">Reference proteome</keyword>
<keyword evidence="9" id="KW-0648">Protein biosynthesis</keyword>
<evidence type="ECO:0000256" key="4">
    <source>
        <dbReference type="ARBA" id="ARBA00022723"/>
    </source>
</evidence>
<dbReference type="InterPro" id="IPR009001">
    <property type="entry name" value="Transl_elong_EF1A/Init_IF2_C"/>
</dbReference>
<keyword evidence="7" id="KW-0378">Hydrolase</keyword>
<evidence type="ECO:0000313" key="12">
    <source>
        <dbReference type="EMBL" id="SCU72647.1"/>
    </source>
</evidence>
<evidence type="ECO:0000256" key="3">
    <source>
        <dbReference type="ARBA" id="ARBA00022490"/>
    </source>
</evidence>
<evidence type="ECO:0000259" key="11">
    <source>
        <dbReference type="PROSITE" id="PS51722"/>
    </source>
</evidence>
<dbReference type="SUPFAM" id="SSF50465">
    <property type="entry name" value="EF-Tu/eEF-1alpha/eIF2-gamma C-terminal domain"/>
    <property type="match status" value="1"/>
</dbReference>
<dbReference type="GO" id="GO:0003924">
    <property type="term" value="F:GTPase activity"/>
    <property type="evidence" value="ECO:0007669"/>
    <property type="project" value="InterPro"/>
</dbReference>
<dbReference type="InterPro" id="IPR041709">
    <property type="entry name" value="EF-Tu_GTP-bd"/>
</dbReference>
<dbReference type="PRINTS" id="PR00315">
    <property type="entry name" value="ELONGATNFCT"/>
</dbReference>
<dbReference type="VEuPathDB" id="TriTrypDB:TEOVI_000422500"/>
<evidence type="ECO:0000256" key="2">
    <source>
        <dbReference type="ARBA" id="ARBA00011245"/>
    </source>
</evidence>
<dbReference type="NCBIfam" id="NF000766">
    <property type="entry name" value="PRK00049.1"/>
    <property type="match status" value="1"/>
</dbReference>
<dbReference type="GO" id="GO:0070125">
    <property type="term" value="P:mitochondrial translational elongation"/>
    <property type="evidence" value="ECO:0007669"/>
    <property type="project" value="TreeGrafter"/>
</dbReference>
<comment type="similarity">
    <text evidence="1">Belongs to the TRAFAC class translation factor GTPase superfamily. Classic translation factor GTPase family. EF-Tu/EF-1A subfamily.</text>
</comment>
<dbReference type="InterPro" id="IPR004160">
    <property type="entry name" value="Transl_elong_EFTu/EF1A_C"/>
</dbReference>
<comment type="caution">
    <text evidence="12">The sequence shown here is derived from an EMBL/GenBank/DDBJ whole genome shotgun (WGS) entry which is preliminary data.</text>
</comment>
<dbReference type="RefSeq" id="XP_067083121.1">
    <property type="nucleotide sequence ID" value="XM_067227020.1"/>
</dbReference>
<sequence>MFRAAFRCSLLNAKKEAFVRGKPHLIIGTIGHVDHGKTTLTSAITTVLAKAGKARALDYFAIDKSPEEKSRKITINATHVEYESEKRHYGHIDCPGHMDFVKNMITGAAQMDGGILVVAANDGCMPQTREHLLICSQIGLPALVGFINKCDLMQGQEDMIELVEMELRELLEKYKFPAEETPLVRGSAVKALEGDTDSEARIMELVAKCDEWIPDPPRATEKPFLMPIEHVYEIGKDKKSVIVTGRVDQGLMKLGADAELSGFSAKKLTVKVTGIEMYHKTLEECMPGDSVGASILGTGDTTTLSKDNVERGMVLSAPGATKLFNKVRAQVYVLTKDEGGRHTAFSPHYRPQLFFRCADVTADLNFPESEQKVAELNKKYGKDADEQKKKDAELKEFEKTLVCMPGDSRELVLTLAYPMPMEKGLKFTIREGKITVGWGAVTECLALDPKVNIEGVKQVKAVTGKSKKKK</sequence>
<gene>
    <name evidence="12" type="ORF">TEOVI_000422500</name>
</gene>
<protein>
    <submittedName>
        <fullName evidence="12">Elongation factor Tu, mitochondrial</fullName>
    </submittedName>
</protein>
<dbReference type="GO" id="GO:0005525">
    <property type="term" value="F:GTP binding"/>
    <property type="evidence" value="ECO:0007669"/>
    <property type="project" value="UniProtKB-KW"/>
</dbReference>
<evidence type="ECO:0000256" key="7">
    <source>
        <dbReference type="ARBA" id="ARBA00022801"/>
    </source>
</evidence>
<dbReference type="InterPro" id="IPR009000">
    <property type="entry name" value="Transl_B-barrel_sf"/>
</dbReference>
<dbReference type="PANTHER" id="PTHR43721:SF22">
    <property type="entry name" value="ELONGATION FACTOR TU, MITOCHONDRIAL"/>
    <property type="match status" value="1"/>
</dbReference>
<keyword evidence="4" id="KW-0479">Metal-binding</keyword>
<dbReference type="AlphaFoldDB" id="A0A1G4IJE5"/>
<dbReference type="PANTHER" id="PTHR43721">
    <property type="entry name" value="ELONGATION FACTOR TU-RELATED"/>
    <property type="match status" value="1"/>
</dbReference>
<proteinExistence type="inferred from homology"/>
<comment type="subunit">
    <text evidence="2">Monomer.</text>
</comment>
<keyword evidence="10" id="KW-0342">GTP-binding</keyword>
<dbReference type="GO" id="GO:0046872">
    <property type="term" value="F:metal ion binding"/>
    <property type="evidence" value="ECO:0007669"/>
    <property type="project" value="UniProtKB-KW"/>
</dbReference>
<dbReference type="SUPFAM" id="SSF52540">
    <property type="entry name" value="P-loop containing nucleoside triphosphate hydrolases"/>
    <property type="match status" value="1"/>
</dbReference>
<dbReference type="GO" id="GO:0005739">
    <property type="term" value="C:mitochondrion"/>
    <property type="evidence" value="ECO:0007669"/>
    <property type="project" value="TreeGrafter"/>
</dbReference>
<dbReference type="SUPFAM" id="SSF50447">
    <property type="entry name" value="Translation proteins"/>
    <property type="match status" value="1"/>
</dbReference>
<evidence type="ECO:0000256" key="8">
    <source>
        <dbReference type="ARBA" id="ARBA00022842"/>
    </source>
</evidence>
<dbReference type="PROSITE" id="PS51722">
    <property type="entry name" value="G_TR_2"/>
    <property type="match status" value="1"/>
</dbReference>
<evidence type="ECO:0000313" key="13">
    <source>
        <dbReference type="Proteomes" id="UP000195570"/>
    </source>
</evidence>
<reference evidence="12" key="1">
    <citation type="submission" date="2016-09" db="EMBL/GenBank/DDBJ databases">
        <authorList>
            <person name="Hebert L."/>
            <person name="Moumen B."/>
        </authorList>
    </citation>
    <scope>NUCLEOTIDE SEQUENCE [LARGE SCALE GENOMIC DNA]</scope>
    <source>
        <strain evidence="12">OVI</strain>
    </source>
</reference>
<evidence type="ECO:0000256" key="9">
    <source>
        <dbReference type="ARBA" id="ARBA00022917"/>
    </source>
</evidence>
<keyword evidence="8" id="KW-0460">Magnesium</keyword>
<dbReference type="Gene3D" id="2.40.30.10">
    <property type="entry name" value="Translation factors"/>
    <property type="match status" value="2"/>
</dbReference>
<dbReference type="GO" id="GO:0003746">
    <property type="term" value="F:translation elongation factor activity"/>
    <property type="evidence" value="ECO:0007669"/>
    <property type="project" value="UniProtKB-KW"/>
</dbReference>
<dbReference type="Pfam" id="PF03143">
    <property type="entry name" value="GTP_EFTU_D3"/>
    <property type="match status" value="1"/>
</dbReference>
<dbReference type="Pfam" id="PF03144">
    <property type="entry name" value="GTP_EFTU_D2"/>
    <property type="match status" value="1"/>
</dbReference>
<evidence type="ECO:0000256" key="1">
    <source>
        <dbReference type="ARBA" id="ARBA00007249"/>
    </source>
</evidence>
<dbReference type="NCBIfam" id="NF009373">
    <property type="entry name" value="PRK12736.1"/>
    <property type="match status" value="1"/>
</dbReference>
<evidence type="ECO:0000256" key="10">
    <source>
        <dbReference type="ARBA" id="ARBA00023134"/>
    </source>
</evidence>
<dbReference type="InterPro" id="IPR000795">
    <property type="entry name" value="T_Tr_GTP-bd_dom"/>
</dbReference>
<name>A0A1G4IJE5_TRYEQ</name>
<dbReference type="EMBL" id="CZPT02001895">
    <property type="protein sequence ID" value="SCU72647.1"/>
    <property type="molecule type" value="Genomic_DNA"/>
</dbReference>
<keyword evidence="3" id="KW-0963">Cytoplasm</keyword>
<keyword evidence="5" id="KW-0547">Nucleotide-binding</keyword>
<keyword evidence="6 12" id="KW-0251">Elongation factor</keyword>
<evidence type="ECO:0000256" key="5">
    <source>
        <dbReference type="ARBA" id="ARBA00022741"/>
    </source>
</evidence>
<accession>A0A1G4IJE5</accession>
<dbReference type="Pfam" id="PF00009">
    <property type="entry name" value="GTP_EFTU"/>
    <property type="match status" value="1"/>
</dbReference>
<evidence type="ECO:0000256" key="6">
    <source>
        <dbReference type="ARBA" id="ARBA00022768"/>
    </source>
</evidence>
<feature type="domain" description="Tr-type G" evidence="11">
    <location>
        <begin position="22"/>
        <end position="218"/>
    </location>
</feature>
<dbReference type="InterPro" id="IPR050055">
    <property type="entry name" value="EF-Tu_GTPase"/>
</dbReference>
<dbReference type="Gene3D" id="3.40.50.300">
    <property type="entry name" value="P-loop containing nucleotide triphosphate hydrolases"/>
    <property type="match status" value="1"/>
</dbReference>
<dbReference type="Proteomes" id="UP000195570">
    <property type="component" value="Unassembled WGS sequence"/>
</dbReference>
<dbReference type="InterPro" id="IPR004161">
    <property type="entry name" value="EFTu-like_2"/>
</dbReference>
<dbReference type="CDD" id="cd01884">
    <property type="entry name" value="EF_Tu"/>
    <property type="match status" value="1"/>
</dbReference>
<organism evidence="12 13">
    <name type="scientific">Trypanosoma equiperdum</name>
    <dbReference type="NCBI Taxonomy" id="5694"/>
    <lineage>
        <taxon>Eukaryota</taxon>
        <taxon>Discoba</taxon>
        <taxon>Euglenozoa</taxon>
        <taxon>Kinetoplastea</taxon>
        <taxon>Metakinetoplastina</taxon>
        <taxon>Trypanosomatida</taxon>
        <taxon>Trypanosomatidae</taxon>
        <taxon>Trypanosoma</taxon>
    </lineage>
</organism>
<dbReference type="FunFam" id="3.40.50.300:FF:000576">
    <property type="entry name" value="Elongation factor Tu"/>
    <property type="match status" value="1"/>
</dbReference>
<dbReference type="FunFam" id="2.40.30.10:FF:000001">
    <property type="entry name" value="Elongation factor Tu"/>
    <property type="match status" value="1"/>
</dbReference>
<dbReference type="InterPro" id="IPR027417">
    <property type="entry name" value="P-loop_NTPase"/>
</dbReference>
<dbReference type="GeneID" id="92378165"/>